<dbReference type="EMBL" id="JBHSGF010000003">
    <property type="protein sequence ID" value="MFC4554695.1"/>
    <property type="molecule type" value="Genomic_DNA"/>
</dbReference>
<accession>A0ABV9D7I0</accession>
<evidence type="ECO:0000313" key="8">
    <source>
        <dbReference type="Proteomes" id="UP001595955"/>
    </source>
</evidence>
<evidence type="ECO:0000256" key="1">
    <source>
        <dbReference type="ARBA" id="ARBA00004651"/>
    </source>
</evidence>
<feature type="transmembrane region" description="Helical" evidence="6">
    <location>
        <begin position="241"/>
        <end position="260"/>
    </location>
</feature>
<gene>
    <name evidence="7" type="ORF">ACFO3F_05490</name>
</gene>
<feature type="transmembrane region" description="Helical" evidence="6">
    <location>
        <begin position="80"/>
        <end position="99"/>
    </location>
</feature>
<dbReference type="Pfam" id="PF07690">
    <property type="entry name" value="MFS_1"/>
    <property type="match status" value="1"/>
</dbReference>
<dbReference type="PANTHER" id="PTHR43124:SF3">
    <property type="entry name" value="CHLORAMPHENICOL EFFLUX PUMP RV0191"/>
    <property type="match status" value="1"/>
</dbReference>
<name>A0ABV9D7I0_9MICO</name>
<protein>
    <submittedName>
        <fullName evidence="7">MFS transporter</fullName>
    </submittedName>
</protein>
<keyword evidence="2" id="KW-1003">Cell membrane</keyword>
<sequence length="393" mass="38033">MKRPFSFGSRSPLPLLAAGTGLIAATYGLVRLAYGLVLPNVQDELGLGVAAAGVVSGGASVLYCAGAVLGFLTAARHARALVVVAALSAALGATGMALAPSPAVFAVAAIVSSAGAGLASPALVAALQDHPATRRHPRAQSIVNAGTGPGLAVAGALALALLPSWRVVWVVAAVVTLAAGAAVLLTMGRGSPGPTTRALPPASWFTAHRRVLAAALLMGAGSAAVWNYGRAFLVDSGAGDAVSVTAWIALGAGGTAVAPTARWVSGLGAQRAWVVTTGTLAAASAALALVPDSTPLALAACAAFGWGYTAGSGALIAWTVQIDAPRAPAGTALAFVTLILGQAAGASTVGALVPEAGYPAAFLGAAVAAAAAILPALTGPRSGQPDPALSHSA</sequence>
<dbReference type="RefSeq" id="WP_164471495.1">
    <property type="nucleotide sequence ID" value="NZ_CP033325.1"/>
</dbReference>
<keyword evidence="3 6" id="KW-0812">Transmembrane</keyword>
<keyword evidence="8" id="KW-1185">Reference proteome</keyword>
<feature type="transmembrane region" description="Helical" evidence="6">
    <location>
        <begin position="105"/>
        <end position="127"/>
    </location>
</feature>
<feature type="transmembrane region" description="Helical" evidence="6">
    <location>
        <begin position="296"/>
        <end position="320"/>
    </location>
</feature>
<evidence type="ECO:0000256" key="4">
    <source>
        <dbReference type="ARBA" id="ARBA00022989"/>
    </source>
</evidence>
<proteinExistence type="predicted"/>
<reference evidence="8" key="1">
    <citation type="journal article" date="2019" name="Int. J. Syst. Evol. Microbiol.">
        <title>The Global Catalogue of Microorganisms (GCM) 10K type strain sequencing project: providing services to taxonomists for standard genome sequencing and annotation.</title>
        <authorList>
            <consortium name="The Broad Institute Genomics Platform"/>
            <consortium name="The Broad Institute Genome Sequencing Center for Infectious Disease"/>
            <person name="Wu L."/>
            <person name="Ma J."/>
        </authorList>
    </citation>
    <scope>NUCLEOTIDE SEQUENCE [LARGE SCALE GENOMIC DNA]</scope>
    <source>
        <strain evidence="8">JCM 3369</strain>
    </source>
</reference>
<dbReference type="InterPro" id="IPR050189">
    <property type="entry name" value="MFS_Efflux_Transporters"/>
</dbReference>
<dbReference type="InterPro" id="IPR036259">
    <property type="entry name" value="MFS_trans_sf"/>
</dbReference>
<feature type="transmembrane region" description="Helical" evidence="6">
    <location>
        <begin position="45"/>
        <end position="73"/>
    </location>
</feature>
<evidence type="ECO:0000256" key="6">
    <source>
        <dbReference type="SAM" id="Phobius"/>
    </source>
</evidence>
<feature type="transmembrane region" description="Helical" evidence="6">
    <location>
        <begin position="167"/>
        <end position="190"/>
    </location>
</feature>
<dbReference type="PANTHER" id="PTHR43124">
    <property type="entry name" value="PURINE EFFLUX PUMP PBUE"/>
    <property type="match status" value="1"/>
</dbReference>
<evidence type="ECO:0000256" key="2">
    <source>
        <dbReference type="ARBA" id="ARBA00022475"/>
    </source>
</evidence>
<keyword evidence="4 6" id="KW-1133">Transmembrane helix</keyword>
<evidence type="ECO:0000313" key="7">
    <source>
        <dbReference type="EMBL" id="MFC4554695.1"/>
    </source>
</evidence>
<dbReference type="Gene3D" id="1.20.1250.20">
    <property type="entry name" value="MFS general substrate transporter like domains"/>
    <property type="match status" value="1"/>
</dbReference>
<dbReference type="SUPFAM" id="SSF103473">
    <property type="entry name" value="MFS general substrate transporter"/>
    <property type="match status" value="1"/>
</dbReference>
<feature type="transmembrane region" description="Helical" evidence="6">
    <location>
        <begin position="211"/>
        <end position="229"/>
    </location>
</feature>
<dbReference type="InterPro" id="IPR011701">
    <property type="entry name" value="MFS"/>
</dbReference>
<feature type="transmembrane region" description="Helical" evidence="6">
    <location>
        <begin position="139"/>
        <end position="161"/>
    </location>
</feature>
<feature type="transmembrane region" description="Helical" evidence="6">
    <location>
        <begin position="272"/>
        <end position="290"/>
    </location>
</feature>
<keyword evidence="5 6" id="KW-0472">Membrane</keyword>
<organism evidence="7 8">
    <name type="scientific">Georgenia faecalis</name>
    <dbReference type="NCBI Taxonomy" id="2483799"/>
    <lineage>
        <taxon>Bacteria</taxon>
        <taxon>Bacillati</taxon>
        <taxon>Actinomycetota</taxon>
        <taxon>Actinomycetes</taxon>
        <taxon>Micrococcales</taxon>
        <taxon>Bogoriellaceae</taxon>
        <taxon>Georgenia</taxon>
    </lineage>
</organism>
<feature type="transmembrane region" description="Helical" evidence="6">
    <location>
        <begin position="358"/>
        <end position="377"/>
    </location>
</feature>
<feature type="transmembrane region" description="Helical" evidence="6">
    <location>
        <begin position="332"/>
        <end position="352"/>
    </location>
</feature>
<comment type="subcellular location">
    <subcellularLocation>
        <location evidence="1">Cell membrane</location>
        <topology evidence="1">Multi-pass membrane protein</topology>
    </subcellularLocation>
</comment>
<evidence type="ECO:0000256" key="5">
    <source>
        <dbReference type="ARBA" id="ARBA00023136"/>
    </source>
</evidence>
<evidence type="ECO:0000256" key="3">
    <source>
        <dbReference type="ARBA" id="ARBA00022692"/>
    </source>
</evidence>
<dbReference type="Proteomes" id="UP001595955">
    <property type="component" value="Unassembled WGS sequence"/>
</dbReference>
<comment type="caution">
    <text evidence="7">The sequence shown here is derived from an EMBL/GenBank/DDBJ whole genome shotgun (WGS) entry which is preliminary data.</text>
</comment>